<dbReference type="InterPro" id="IPR045877">
    <property type="entry name" value="ZFP36-like"/>
</dbReference>
<dbReference type="VEuPathDB" id="ToxoDB:ENH_00073350"/>
<feature type="region of interest" description="Disordered" evidence="6">
    <location>
        <begin position="735"/>
        <end position="780"/>
    </location>
</feature>
<dbReference type="PROSITE" id="PS50103">
    <property type="entry name" value="ZF_C3H1"/>
    <property type="match status" value="3"/>
</dbReference>
<dbReference type="PANTHER" id="PTHR12547">
    <property type="entry name" value="CCCH ZINC FINGER/TIS11-RELATED"/>
    <property type="match status" value="1"/>
</dbReference>
<evidence type="ECO:0000256" key="3">
    <source>
        <dbReference type="ARBA" id="ARBA00022771"/>
    </source>
</evidence>
<evidence type="ECO:0000259" key="7">
    <source>
        <dbReference type="PROSITE" id="PS50103"/>
    </source>
</evidence>
<feature type="domain" description="C3H1-type" evidence="7">
    <location>
        <begin position="341"/>
        <end position="368"/>
    </location>
</feature>
<dbReference type="SMART" id="SM00356">
    <property type="entry name" value="ZnF_C3H1"/>
    <property type="match status" value="3"/>
</dbReference>
<evidence type="ECO:0000256" key="5">
    <source>
        <dbReference type="PROSITE-ProRule" id="PRU00723"/>
    </source>
</evidence>
<feature type="region of interest" description="Disordered" evidence="6">
    <location>
        <begin position="468"/>
        <end position="493"/>
    </location>
</feature>
<feature type="compositionally biased region" description="Low complexity" evidence="6">
    <location>
        <begin position="610"/>
        <end position="626"/>
    </location>
</feature>
<dbReference type="GO" id="GO:0003729">
    <property type="term" value="F:mRNA binding"/>
    <property type="evidence" value="ECO:0007669"/>
    <property type="project" value="InterPro"/>
</dbReference>
<dbReference type="EMBL" id="HG725774">
    <property type="protein sequence ID" value="CDJ69708.1"/>
    <property type="molecule type" value="Genomic_DNA"/>
</dbReference>
<dbReference type="GO" id="GO:0008270">
    <property type="term" value="F:zinc ion binding"/>
    <property type="evidence" value="ECO:0007669"/>
    <property type="project" value="UniProtKB-KW"/>
</dbReference>
<feature type="compositionally biased region" description="Basic residues" evidence="6">
    <location>
        <begin position="569"/>
        <end position="583"/>
    </location>
</feature>
<feature type="compositionally biased region" description="Basic and acidic residues" evidence="6">
    <location>
        <begin position="231"/>
        <end position="240"/>
    </location>
</feature>
<keyword evidence="3 5" id="KW-0863">Zinc-finger</keyword>
<feature type="zinc finger region" description="C3H1-type" evidence="5">
    <location>
        <begin position="270"/>
        <end position="297"/>
    </location>
</feature>
<feature type="region of interest" description="Disordered" evidence="6">
    <location>
        <begin position="176"/>
        <end position="208"/>
    </location>
</feature>
<dbReference type="Gene3D" id="4.10.1000.10">
    <property type="entry name" value="Zinc finger, CCCH-type"/>
    <property type="match status" value="3"/>
</dbReference>
<evidence type="ECO:0000256" key="1">
    <source>
        <dbReference type="ARBA" id="ARBA00022723"/>
    </source>
</evidence>
<feature type="compositionally biased region" description="Low complexity" evidence="6">
    <location>
        <begin position="474"/>
        <end position="493"/>
    </location>
</feature>
<feature type="region of interest" description="Disordered" evidence="6">
    <location>
        <begin position="227"/>
        <end position="250"/>
    </location>
</feature>
<dbReference type="InterPro" id="IPR036855">
    <property type="entry name" value="Znf_CCCH_sf"/>
</dbReference>
<accession>U6MZQ7</accession>
<dbReference type="PANTHER" id="PTHR12547:SF18">
    <property type="entry name" value="PROTEIN TIS11"/>
    <property type="match status" value="1"/>
</dbReference>
<name>U6MZQ7_9EIME</name>
<evidence type="ECO:0000256" key="2">
    <source>
        <dbReference type="ARBA" id="ARBA00022737"/>
    </source>
</evidence>
<feature type="compositionally biased region" description="Polar residues" evidence="6">
    <location>
        <begin position="752"/>
        <end position="762"/>
    </location>
</feature>
<keyword evidence="1 5" id="KW-0479">Metal-binding</keyword>
<keyword evidence="9" id="KW-1185">Reference proteome</keyword>
<feature type="domain" description="C3H1-type" evidence="7">
    <location>
        <begin position="305"/>
        <end position="333"/>
    </location>
</feature>
<reference evidence="8" key="2">
    <citation type="submission" date="2013-10" db="EMBL/GenBank/DDBJ databases">
        <authorList>
            <person name="Aslett M."/>
        </authorList>
    </citation>
    <scope>NUCLEOTIDE SEQUENCE [LARGE SCALE GENOMIC DNA]</scope>
    <source>
        <strain evidence="8">Houghton</strain>
    </source>
</reference>
<protein>
    <submittedName>
        <fullName evidence="8">Zinc finger CCCH domain-containing protein, related</fullName>
    </submittedName>
</protein>
<feature type="zinc finger region" description="C3H1-type" evidence="5">
    <location>
        <begin position="341"/>
        <end position="368"/>
    </location>
</feature>
<dbReference type="InterPro" id="IPR000571">
    <property type="entry name" value="Znf_CCCH"/>
</dbReference>
<evidence type="ECO:0000256" key="6">
    <source>
        <dbReference type="SAM" id="MobiDB-lite"/>
    </source>
</evidence>
<feature type="compositionally biased region" description="Low complexity" evidence="6">
    <location>
        <begin position="739"/>
        <end position="751"/>
    </location>
</feature>
<evidence type="ECO:0000256" key="4">
    <source>
        <dbReference type="ARBA" id="ARBA00022833"/>
    </source>
</evidence>
<keyword evidence="2" id="KW-0677">Repeat</keyword>
<feature type="compositionally biased region" description="Low complexity" evidence="6">
    <location>
        <begin position="190"/>
        <end position="205"/>
    </location>
</feature>
<feature type="compositionally biased region" description="Low complexity" evidence="6">
    <location>
        <begin position="396"/>
        <end position="409"/>
    </location>
</feature>
<feature type="zinc finger region" description="C3H1-type" evidence="5">
    <location>
        <begin position="305"/>
        <end position="333"/>
    </location>
</feature>
<feature type="region of interest" description="Disordered" evidence="6">
    <location>
        <begin position="396"/>
        <end position="448"/>
    </location>
</feature>
<sequence length="845" mass="94770">MSSAWRSCALHSNNDRSIASDCSMCSGDNRREAQVPRLNPQTLRLEELFQAVTSASLTVPPQTQLRINQNAPEQTQQQKSQTQPRRVQNMSIEGVMQDSPASDLLRAPLDRVECLERVVEDRISSCNKSKKIEQQQLLQRPFPQCFPHQEQVQQRQQPPLQLQQRPPELDLASHVGFSGQQKQQQKEQQSEQQLPAAPLPMQQQQTLDAHTRAQLQLQLQLQLQQQQQPVEEDREHKQQKQDSQLLVSNLPSLPPVPLTGTILADRRIIFYRTQMCPHAARGQCKLGSSCRFAHKREELRPPPRLDKTRICAFIKAGLRCARGPACSFAHSRDELRFTAAFFKTNICRSWMSGRCLHSDTCNHAHGIQELLFFRTLAVQTGARDFVKEKGRNEADAAAAADSAAAAAAATHRGVDKHQHHQKHQQQQQLQQEQQREPAQGAEANWNNGNEVSAATALLQGETGYMQKNGKALTQHQKQQQQPQQKQPQSQQLQPYHTLENLPKKLLEALQQSLQQHQLPADPLTKSFVQLVSSEPNQWHAAAVPATAAAAVAARATATTPACKGMETKRLKRGRGKTKKGTLRQRKEQQGVPRLPLSPVSMQRDRHPKTQQRQEQLEQQGQQGSEQTNPVAAALMRMLRASDETLVGPSDGEAIMAATKQQQQQQLLLLFAQQHKISEDLLSQVSLYGEPRCGFKAGKESHKVPSQVLPKYAFNEPAKGSPRAVVRPVGEGRYWDLESTDSTETVSSTTHTPGETSRVSSKEQLVVDSREDWSDLNPSQPQLQQLQHRKCSGVLSPFDYADILTNVKELKQLRSGSAAAFDREGGRLSSLPCFSRREDDSFKDMM</sequence>
<gene>
    <name evidence="8" type="ORF">ENH_00073350</name>
</gene>
<dbReference type="RefSeq" id="XP_013438174.1">
    <property type="nucleotide sequence ID" value="XM_013582720.1"/>
</dbReference>
<organism evidence="8 9">
    <name type="scientific">Eimeria necatrix</name>
    <dbReference type="NCBI Taxonomy" id="51315"/>
    <lineage>
        <taxon>Eukaryota</taxon>
        <taxon>Sar</taxon>
        <taxon>Alveolata</taxon>
        <taxon>Apicomplexa</taxon>
        <taxon>Conoidasida</taxon>
        <taxon>Coccidia</taxon>
        <taxon>Eucoccidiorida</taxon>
        <taxon>Eimeriorina</taxon>
        <taxon>Eimeriidae</taxon>
        <taxon>Eimeria</taxon>
    </lineage>
</organism>
<reference evidence="8" key="1">
    <citation type="submission" date="2013-10" db="EMBL/GenBank/DDBJ databases">
        <title>Genomic analysis of the causative agents of coccidiosis in chickens.</title>
        <authorList>
            <person name="Reid A.J."/>
            <person name="Blake D."/>
            <person name="Billington K."/>
            <person name="Browne H."/>
            <person name="Dunn M."/>
            <person name="Hung S."/>
            <person name="Kawahara F."/>
            <person name="Miranda-Saavedra D."/>
            <person name="Mourier T."/>
            <person name="Nagra H."/>
            <person name="Otto T.D."/>
            <person name="Rawlings N."/>
            <person name="Sanchez A."/>
            <person name="Sanders M."/>
            <person name="Subramaniam C."/>
            <person name="Tay Y."/>
            <person name="Dear P."/>
            <person name="Doerig C."/>
            <person name="Gruber A."/>
            <person name="Parkinson J."/>
            <person name="Shirley M."/>
            <person name="Wan K.L."/>
            <person name="Berriman M."/>
            <person name="Tomley F."/>
            <person name="Pain A."/>
        </authorList>
    </citation>
    <scope>NUCLEOTIDE SEQUENCE [LARGE SCALE GENOMIC DNA]</scope>
    <source>
        <strain evidence="8">Houghton</strain>
    </source>
</reference>
<dbReference type="SUPFAM" id="SSF90229">
    <property type="entry name" value="CCCH zinc finger"/>
    <property type="match status" value="3"/>
</dbReference>
<proteinExistence type="predicted"/>
<dbReference type="GeneID" id="25477465"/>
<dbReference type="AlphaFoldDB" id="U6MZQ7"/>
<feature type="region of interest" description="Disordered" evidence="6">
    <location>
        <begin position="562"/>
        <end position="628"/>
    </location>
</feature>
<evidence type="ECO:0000313" key="8">
    <source>
        <dbReference type="EMBL" id="CDJ69708.1"/>
    </source>
</evidence>
<evidence type="ECO:0000313" key="9">
    <source>
        <dbReference type="Proteomes" id="UP000030754"/>
    </source>
</evidence>
<feature type="domain" description="C3H1-type" evidence="7">
    <location>
        <begin position="270"/>
        <end position="297"/>
    </location>
</feature>
<dbReference type="OrthoDB" id="354806at2759"/>
<dbReference type="Proteomes" id="UP000030754">
    <property type="component" value="Unassembled WGS sequence"/>
</dbReference>
<keyword evidence="4 5" id="KW-0862">Zinc</keyword>